<feature type="compositionally biased region" description="Polar residues" evidence="1">
    <location>
        <begin position="114"/>
        <end position="189"/>
    </location>
</feature>
<keyword evidence="4" id="KW-1185">Reference proteome</keyword>
<feature type="chain" id="PRO_5007836494" evidence="2">
    <location>
        <begin position="22"/>
        <end position="213"/>
    </location>
</feature>
<dbReference type="OrthoDB" id="4941141at2759"/>
<evidence type="ECO:0000256" key="2">
    <source>
        <dbReference type="SAM" id="SignalP"/>
    </source>
</evidence>
<keyword evidence="2" id="KW-0732">Signal</keyword>
<dbReference type="Proteomes" id="UP000243498">
    <property type="component" value="Unassembled WGS sequence"/>
</dbReference>
<name>A0A162JGE0_METRR</name>
<dbReference type="AlphaFoldDB" id="A0A162JGE0"/>
<feature type="region of interest" description="Disordered" evidence="1">
    <location>
        <begin position="106"/>
        <end position="189"/>
    </location>
</feature>
<organism evidence="3 4">
    <name type="scientific">Metarhizium rileyi (strain RCEF 4871)</name>
    <name type="common">Nomuraea rileyi</name>
    <dbReference type="NCBI Taxonomy" id="1649241"/>
    <lineage>
        <taxon>Eukaryota</taxon>
        <taxon>Fungi</taxon>
        <taxon>Dikarya</taxon>
        <taxon>Ascomycota</taxon>
        <taxon>Pezizomycotina</taxon>
        <taxon>Sordariomycetes</taxon>
        <taxon>Hypocreomycetidae</taxon>
        <taxon>Hypocreales</taxon>
        <taxon>Clavicipitaceae</taxon>
        <taxon>Metarhizium</taxon>
    </lineage>
</organism>
<reference evidence="3 4" key="1">
    <citation type="journal article" date="2016" name="Genome Biol. Evol.">
        <title>Divergent and convergent evolution of fungal pathogenicity.</title>
        <authorList>
            <person name="Shang Y."/>
            <person name="Xiao G."/>
            <person name="Zheng P."/>
            <person name="Cen K."/>
            <person name="Zhan S."/>
            <person name="Wang C."/>
        </authorList>
    </citation>
    <scope>NUCLEOTIDE SEQUENCE [LARGE SCALE GENOMIC DNA]</scope>
    <source>
        <strain evidence="3 4">RCEF 4871</strain>
    </source>
</reference>
<evidence type="ECO:0000256" key="1">
    <source>
        <dbReference type="SAM" id="MobiDB-lite"/>
    </source>
</evidence>
<feature type="signal peptide" evidence="2">
    <location>
        <begin position="1"/>
        <end position="21"/>
    </location>
</feature>
<dbReference type="STRING" id="1081105.A0A162JGE0"/>
<sequence>MRITASTLLVGALVSVATALARPGFQFPDAVPLAKRQTSGPSYECHASCGHAIQDSAKDGYCRDQSWVKLLDDCLDCALKFQIWQWYGNKVGAAARQCGLDATPKPVEGGASSHVESATTAPGSTPVATGTRQTGGAPGQTTSAESRPSSGSLPPTSVVSRTSAGQTTGAPTVTAGRNATASHSSTVTAGASRNTLSGLVVAAAAALFAAYML</sequence>
<evidence type="ECO:0000313" key="3">
    <source>
        <dbReference type="EMBL" id="OAA41683.1"/>
    </source>
</evidence>
<dbReference type="EMBL" id="AZHC01000015">
    <property type="protein sequence ID" value="OAA41683.1"/>
    <property type="molecule type" value="Genomic_DNA"/>
</dbReference>
<proteinExistence type="predicted"/>
<comment type="caution">
    <text evidence="3">The sequence shown here is derived from an EMBL/GenBank/DDBJ whole genome shotgun (WGS) entry which is preliminary data.</text>
</comment>
<accession>A0A162JGE0</accession>
<gene>
    <name evidence="3" type="ORF">NOR_05191</name>
</gene>
<protein>
    <submittedName>
        <fullName evidence="3">Uncharacterized protein</fullName>
    </submittedName>
</protein>
<dbReference type="OMA" id="CLKCALT"/>
<evidence type="ECO:0000313" key="4">
    <source>
        <dbReference type="Proteomes" id="UP000243498"/>
    </source>
</evidence>